<feature type="region of interest" description="Disordered" evidence="1">
    <location>
        <begin position="1"/>
        <end position="27"/>
    </location>
</feature>
<name>A0A5B7J6V6_PORTR</name>
<organism evidence="2 3">
    <name type="scientific">Portunus trituberculatus</name>
    <name type="common">Swimming crab</name>
    <name type="synonym">Neptunus trituberculatus</name>
    <dbReference type="NCBI Taxonomy" id="210409"/>
    <lineage>
        <taxon>Eukaryota</taxon>
        <taxon>Metazoa</taxon>
        <taxon>Ecdysozoa</taxon>
        <taxon>Arthropoda</taxon>
        <taxon>Crustacea</taxon>
        <taxon>Multicrustacea</taxon>
        <taxon>Malacostraca</taxon>
        <taxon>Eumalacostraca</taxon>
        <taxon>Eucarida</taxon>
        <taxon>Decapoda</taxon>
        <taxon>Pleocyemata</taxon>
        <taxon>Brachyura</taxon>
        <taxon>Eubrachyura</taxon>
        <taxon>Portunoidea</taxon>
        <taxon>Portunidae</taxon>
        <taxon>Portuninae</taxon>
        <taxon>Portunus</taxon>
    </lineage>
</organism>
<sequence length="65" mass="7383">MRMVKKGDGEVPQVSLPDNPFANPLGPSFPEFAQHVGETSYDDEHWRSYVSHCVPCVLSYDFVLR</sequence>
<accession>A0A5B7J6V6</accession>
<gene>
    <name evidence="2" type="ORF">E2C01_085488</name>
</gene>
<evidence type="ECO:0000313" key="2">
    <source>
        <dbReference type="EMBL" id="MPC90499.1"/>
    </source>
</evidence>
<dbReference type="OrthoDB" id="2019940at2759"/>
<protein>
    <submittedName>
        <fullName evidence="2">Uncharacterized protein</fullName>
    </submittedName>
</protein>
<comment type="caution">
    <text evidence="2">The sequence shown here is derived from an EMBL/GenBank/DDBJ whole genome shotgun (WGS) entry which is preliminary data.</text>
</comment>
<dbReference type="Proteomes" id="UP000324222">
    <property type="component" value="Unassembled WGS sequence"/>
</dbReference>
<dbReference type="AlphaFoldDB" id="A0A5B7J6V6"/>
<reference evidence="2 3" key="1">
    <citation type="submission" date="2019-05" db="EMBL/GenBank/DDBJ databases">
        <title>Another draft genome of Portunus trituberculatus and its Hox gene families provides insights of decapod evolution.</title>
        <authorList>
            <person name="Jeong J.-H."/>
            <person name="Song I."/>
            <person name="Kim S."/>
            <person name="Choi T."/>
            <person name="Kim D."/>
            <person name="Ryu S."/>
            <person name="Kim W."/>
        </authorList>
    </citation>
    <scope>NUCLEOTIDE SEQUENCE [LARGE SCALE GENOMIC DNA]</scope>
    <source>
        <tissue evidence="2">Muscle</tissue>
    </source>
</reference>
<evidence type="ECO:0000256" key="1">
    <source>
        <dbReference type="SAM" id="MobiDB-lite"/>
    </source>
</evidence>
<evidence type="ECO:0000313" key="3">
    <source>
        <dbReference type="Proteomes" id="UP000324222"/>
    </source>
</evidence>
<proteinExistence type="predicted"/>
<dbReference type="EMBL" id="VSRR010084571">
    <property type="protein sequence ID" value="MPC90499.1"/>
    <property type="molecule type" value="Genomic_DNA"/>
</dbReference>
<keyword evidence="3" id="KW-1185">Reference proteome</keyword>